<feature type="transmembrane region" description="Helical" evidence="10">
    <location>
        <begin position="797"/>
        <end position="816"/>
    </location>
</feature>
<dbReference type="Pfam" id="PF00690">
    <property type="entry name" value="Cation_ATPase_N"/>
    <property type="match status" value="1"/>
</dbReference>
<dbReference type="InterPro" id="IPR004014">
    <property type="entry name" value="ATPase_P-typ_cation-transptr_N"/>
</dbReference>
<feature type="transmembrane region" description="Helical" evidence="10">
    <location>
        <begin position="837"/>
        <end position="858"/>
    </location>
</feature>
<dbReference type="InterPro" id="IPR006068">
    <property type="entry name" value="ATPase_P-typ_cation-transptr_C"/>
</dbReference>
<dbReference type="InterPro" id="IPR044492">
    <property type="entry name" value="P_typ_ATPase_HD_dom"/>
</dbReference>
<feature type="transmembrane region" description="Helical" evidence="10">
    <location>
        <begin position="254"/>
        <end position="273"/>
    </location>
</feature>
<evidence type="ECO:0000256" key="1">
    <source>
        <dbReference type="ARBA" id="ARBA00004651"/>
    </source>
</evidence>
<dbReference type="InterPro" id="IPR001757">
    <property type="entry name" value="P_typ_ATPase"/>
</dbReference>
<dbReference type="SUPFAM" id="SSF81665">
    <property type="entry name" value="Calcium ATPase, transmembrane domain M"/>
    <property type="match status" value="1"/>
</dbReference>
<feature type="transmembrane region" description="Helical" evidence="10">
    <location>
        <begin position="765"/>
        <end position="791"/>
    </location>
</feature>
<reference evidence="12 13" key="1">
    <citation type="submission" date="2019-08" db="EMBL/GenBank/DDBJ databases">
        <title>Bradymonadales sp. TMQ4.</title>
        <authorList>
            <person name="Liang Q."/>
        </authorList>
    </citation>
    <scope>NUCLEOTIDE SEQUENCE [LARGE SCALE GENOMIC DNA]</scope>
    <source>
        <strain evidence="12 13">TMQ4</strain>
    </source>
</reference>
<keyword evidence="5" id="KW-0547">Nucleotide-binding</keyword>
<proteinExistence type="inferred from homology"/>
<evidence type="ECO:0000256" key="9">
    <source>
        <dbReference type="ARBA" id="ARBA00023136"/>
    </source>
</evidence>
<keyword evidence="6" id="KW-0067">ATP-binding</keyword>
<dbReference type="NCBIfam" id="TIGR01494">
    <property type="entry name" value="ATPase_P-type"/>
    <property type="match status" value="2"/>
</dbReference>
<dbReference type="GO" id="GO:0005524">
    <property type="term" value="F:ATP binding"/>
    <property type="evidence" value="ECO:0007669"/>
    <property type="project" value="UniProtKB-KW"/>
</dbReference>
<comment type="subcellular location">
    <subcellularLocation>
        <location evidence="1">Cell membrane</location>
        <topology evidence="1">Multi-pass membrane protein</topology>
    </subcellularLocation>
</comment>
<dbReference type="GO" id="GO:1990573">
    <property type="term" value="P:potassium ion import across plasma membrane"/>
    <property type="evidence" value="ECO:0007669"/>
    <property type="project" value="TreeGrafter"/>
</dbReference>
<protein>
    <submittedName>
        <fullName evidence="12">Cation-transporting P-type ATPase</fullName>
    </submittedName>
</protein>
<dbReference type="SFLD" id="SFLDG00002">
    <property type="entry name" value="C1.7:_P-type_atpase_like"/>
    <property type="match status" value="1"/>
</dbReference>
<gene>
    <name evidence="12" type="ORF">FRC98_11305</name>
</gene>
<evidence type="ECO:0000259" key="11">
    <source>
        <dbReference type="SMART" id="SM00831"/>
    </source>
</evidence>
<keyword evidence="7" id="KW-1278">Translocase</keyword>
<dbReference type="Gene3D" id="3.40.50.1000">
    <property type="entry name" value="HAD superfamily/HAD-like"/>
    <property type="match status" value="1"/>
</dbReference>
<dbReference type="SUPFAM" id="SSF56784">
    <property type="entry name" value="HAD-like"/>
    <property type="match status" value="1"/>
</dbReference>
<keyword evidence="8 10" id="KW-1133">Transmembrane helix</keyword>
<dbReference type="PANTHER" id="PTHR43294">
    <property type="entry name" value="SODIUM/POTASSIUM-TRANSPORTING ATPASE SUBUNIT ALPHA"/>
    <property type="match status" value="1"/>
</dbReference>
<evidence type="ECO:0000313" key="13">
    <source>
        <dbReference type="Proteomes" id="UP000321412"/>
    </source>
</evidence>
<dbReference type="InterPro" id="IPR050510">
    <property type="entry name" value="Cation_transp_ATPase_P-type"/>
</dbReference>
<comment type="similarity">
    <text evidence="2">Belongs to the cation transport ATPase (P-type) (TC 3.A.3) family. Type IIA subfamily.</text>
</comment>
<dbReference type="OrthoDB" id="9763278at2"/>
<evidence type="ECO:0000256" key="3">
    <source>
        <dbReference type="ARBA" id="ARBA00022475"/>
    </source>
</evidence>
<dbReference type="InterPro" id="IPR059000">
    <property type="entry name" value="ATPase_P-type_domA"/>
</dbReference>
<feature type="domain" description="Cation-transporting P-type ATPase N-terminal" evidence="11">
    <location>
        <begin position="12"/>
        <end position="86"/>
    </location>
</feature>
<dbReference type="Pfam" id="PF00689">
    <property type="entry name" value="Cation_ATPase_C"/>
    <property type="match status" value="1"/>
</dbReference>
<dbReference type="Pfam" id="PF00122">
    <property type="entry name" value="E1-E2_ATPase"/>
    <property type="match status" value="1"/>
</dbReference>
<evidence type="ECO:0000256" key="7">
    <source>
        <dbReference type="ARBA" id="ARBA00022967"/>
    </source>
</evidence>
<name>A0A5C6X674_9DELT</name>
<evidence type="ECO:0000256" key="6">
    <source>
        <dbReference type="ARBA" id="ARBA00022840"/>
    </source>
</evidence>
<keyword evidence="4 10" id="KW-0812">Transmembrane</keyword>
<evidence type="ECO:0000256" key="4">
    <source>
        <dbReference type="ARBA" id="ARBA00022692"/>
    </source>
</evidence>
<dbReference type="Gene3D" id="3.40.1110.10">
    <property type="entry name" value="Calcium-transporting ATPase, cytoplasmic domain N"/>
    <property type="match status" value="1"/>
</dbReference>
<dbReference type="AlphaFoldDB" id="A0A5C6X674"/>
<dbReference type="InterPro" id="IPR036412">
    <property type="entry name" value="HAD-like_sf"/>
</dbReference>
<dbReference type="GO" id="GO:0016887">
    <property type="term" value="F:ATP hydrolysis activity"/>
    <property type="evidence" value="ECO:0007669"/>
    <property type="project" value="InterPro"/>
</dbReference>
<evidence type="ECO:0000256" key="8">
    <source>
        <dbReference type="ARBA" id="ARBA00022989"/>
    </source>
</evidence>
<evidence type="ECO:0000313" key="12">
    <source>
        <dbReference type="EMBL" id="TXD37349.1"/>
    </source>
</evidence>
<feature type="transmembrane region" description="Helical" evidence="10">
    <location>
        <begin position="279"/>
        <end position="304"/>
    </location>
</feature>
<dbReference type="InterPro" id="IPR023298">
    <property type="entry name" value="ATPase_P-typ_TM_dom_sf"/>
</dbReference>
<dbReference type="InterPro" id="IPR023214">
    <property type="entry name" value="HAD_sf"/>
</dbReference>
<keyword evidence="3" id="KW-1003">Cell membrane</keyword>
<dbReference type="InterPro" id="IPR018303">
    <property type="entry name" value="ATPase_P-typ_P_site"/>
</dbReference>
<feature type="transmembrane region" description="Helical" evidence="10">
    <location>
        <begin position="724"/>
        <end position="744"/>
    </location>
</feature>
<dbReference type="GO" id="GO:0006883">
    <property type="term" value="P:intracellular sodium ion homeostasis"/>
    <property type="evidence" value="ECO:0007669"/>
    <property type="project" value="TreeGrafter"/>
</dbReference>
<dbReference type="Gene3D" id="1.20.1110.10">
    <property type="entry name" value="Calcium-transporting ATPase, transmembrane domain"/>
    <property type="match status" value="1"/>
</dbReference>
<keyword evidence="13" id="KW-1185">Reference proteome</keyword>
<dbReference type="PRINTS" id="PR00119">
    <property type="entry name" value="CATATPASE"/>
</dbReference>
<evidence type="ECO:0000256" key="5">
    <source>
        <dbReference type="ARBA" id="ARBA00022741"/>
    </source>
</evidence>
<dbReference type="SFLD" id="SFLDF00027">
    <property type="entry name" value="p-type_atpase"/>
    <property type="match status" value="1"/>
</dbReference>
<dbReference type="GO" id="GO:0005886">
    <property type="term" value="C:plasma membrane"/>
    <property type="evidence" value="ECO:0007669"/>
    <property type="project" value="UniProtKB-SubCell"/>
</dbReference>
<dbReference type="SUPFAM" id="SSF81660">
    <property type="entry name" value="Metal cation-transporting ATPase, ATP-binding domain N"/>
    <property type="match status" value="1"/>
</dbReference>
<dbReference type="SMART" id="SM00831">
    <property type="entry name" value="Cation_ATPase_N"/>
    <property type="match status" value="1"/>
</dbReference>
<dbReference type="GO" id="GO:0036376">
    <property type="term" value="P:sodium ion export across plasma membrane"/>
    <property type="evidence" value="ECO:0007669"/>
    <property type="project" value="TreeGrafter"/>
</dbReference>
<dbReference type="PRINTS" id="PR00120">
    <property type="entry name" value="HATPASE"/>
</dbReference>
<dbReference type="PROSITE" id="PS00154">
    <property type="entry name" value="ATPASE_E1_E2"/>
    <property type="match status" value="1"/>
</dbReference>
<dbReference type="PANTHER" id="PTHR43294:SF21">
    <property type="entry name" value="CATION TRANSPORTING ATPASE"/>
    <property type="match status" value="1"/>
</dbReference>
<organism evidence="12 13">
    <name type="scientific">Lujinxingia vulgaris</name>
    <dbReference type="NCBI Taxonomy" id="2600176"/>
    <lineage>
        <taxon>Bacteria</taxon>
        <taxon>Deltaproteobacteria</taxon>
        <taxon>Bradymonadales</taxon>
        <taxon>Lujinxingiaceae</taxon>
        <taxon>Lujinxingia</taxon>
    </lineage>
</organism>
<sequence length="903" mass="96107">MEAVEAPGGELGAWSRDGDEVARAFEVEPERGLSGEEAQWRLEKYGPNQLREIKGRSIWSILVDQVDDLVIIFLIVTAVLSMVLGFWVEGVAVAIVVLINGVLGLAMDLRARRSMQALRELEEESSTVVREGRPVRVGAHELVPGDVVLLEEGDVINVDMRLVEASRLQVDEAALTGESLPVEKGGGALEAETPLAERSNMLFKGTTLTRGTGRGVVVATGMATELGGISALVEGEEEGDTPLEHRLNKLASRLIWVTLGLSALVVPAGVLAGRTLEEVGMTAIALAVATVPEGLPVVATLTLARGMLRMADRNALMRRLASVETLGATTLICTDKTGTLTENRMVVRSLALPSGEVMVEGDGEGARLVGGGGSGGEVEVREALEVGVLCTNASIGHDGQAMGDPMEVALLRLAREEGVEVEGVLARMPEVREEAFDSEVKMMATYHRLEDGRVRVAVKGAPEEVLAVSTRWRGEAGEGAFDEAERERWRRENEAMARRGLRVLALASREVADAEVAPYEELTFVGLVGFYDPPREEVRDAIGECAQAGVRVVMITGDQAATARSIAAQIGLVASEDAEVIGGKELRAPEELSEEERERVRAASIFARVSPEQKLNIIALHQEAGEVVAMTGDGVNDSPALARADIGVAMGQRGTQAARETADLVLRDDRFNTIVYGIEEGRVIFTNIRRFVVFLLSINWASIVAIVVASLVGAPIPVTALQILYLNVVTDVFPALALVATGGASELMRRPPRSPKESILTGHHWGAIGVYGVVIAAAVLGSLAIALQVMGYEVGRAVTVSFLTLGFGKAFHALNMRDLAARGGDSDARVSPVMRNGWVWAAIGLCAGLLAMTVYVPWLRGILETVNPGAVGWGLAVGMGVLPLVAIQVGQGVVLWWRGRGVG</sequence>
<evidence type="ECO:0000256" key="10">
    <source>
        <dbReference type="SAM" id="Phobius"/>
    </source>
</evidence>
<dbReference type="SUPFAM" id="SSF81653">
    <property type="entry name" value="Calcium ATPase, transduction domain A"/>
    <property type="match status" value="1"/>
</dbReference>
<accession>A0A5C6X674</accession>
<feature type="transmembrane region" description="Helical" evidence="10">
    <location>
        <begin position="691"/>
        <end position="712"/>
    </location>
</feature>
<keyword evidence="9 10" id="KW-0472">Membrane</keyword>
<dbReference type="Proteomes" id="UP000321412">
    <property type="component" value="Unassembled WGS sequence"/>
</dbReference>
<dbReference type="EMBL" id="VOSM01000004">
    <property type="protein sequence ID" value="TXD37349.1"/>
    <property type="molecule type" value="Genomic_DNA"/>
</dbReference>
<dbReference type="GO" id="GO:0030007">
    <property type="term" value="P:intracellular potassium ion homeostasis"/>
    <property type="evidence" value="ECO:0007669"/>
    <property type="project" value="TreeGrafter"/>
</dbReference>
<dbReference type="SFLD" id="SFLDS00003">
    <property type="entry name" value="Haloacid_Dehalogenase"/>
    <property type="match status" value="1"/>
</dbReference>
<dbReference type="GO" id="GO:0005391">
    <property type="term" value="F:P-type sodium:potassium-exchanging transporter activity"/>
    <property type="evidence" value="ECO:0007669"/>
    <property type="project" value="TreeGrafter"/>
</dbReference>
<evidence type="ECO:0000256" key="2">
    <source>
        <dbReference type="ARBA" id="ARBA00005675"/>
    </source>
</evidence>
<feature type="transmembrane region" description="Helical" evidence="10">
    <location>
        <begin position="870"/>
        <end position="897"/>
    </location>
</feature>
<dbReference type="Pfam" id="PF13246">
    <property type="entry name" value="Cation_ATPase"/>
    <property type="match status" value="1"/>
</dbReference>
<dbReference type="InterPro" id="IPR023299">
    <property type="entry name" value="ATPase_P-typ_cyto_dom_N"/>
</dbReference>
<dbReference type="GO" id="GO:1902600">
    <property type="term" value="P:proton transmembrane transport"/>
    <property type="evidence" value="ECO:0007669"/>
    <property type="project" value="TreeGrafter"/>
</dbReference>
<comment type="caution">
    <text evidence="12">The sequence shown here is derived from an EMBL/GenBank/DDBJ whole genome shotgun (WGS) entry which is preliminary data.</text>
</comment>
<dbReference type="Gene3D" id="2.70.150.10">
    <property type="entry name" value="Calcium-transporting ATPase, cytoplasmic transduction domain A"/>
    <property type="match status" value="1"/>
</dbReference>
<dbReference type="InterPro" id="IPR008250">
    <property type="entry name" value="ATPase_P-typ_transduc_dom_A_sf"/>
</dbReference>
<feature type="transmembrane region" description="Helical" evidence="10">
    <location>
        <begin position="66"/>
        <end position="84"/>
    </location>
</feature>